<dbReference type="RefSeq" id="WP_170134722.1">
    <property type="nucleotide sequence ID" value="NZ_QRAO01000001.1"/>
</dbReference>
<keyword evidence="2" id="KW-1185">Reference proteome</keyword>
<protein>
    <submittedName>
        <fullName evidence="1">Uncharacterized protein</fullName>
    </submittedName>
</protein>
<dbReference type="Proteomes" id="UP000255317">
    <property type="component" value="Unassembled WGS sequence"/>
</dbReference>
<proteinExistence type="predicted"/>
<evidence type="ECO:0000313" key="2">
    <source>
        <dbReference type="Proteomes" id="UP000255317"/>
    </source>
</evidence>
<gene>
    <name evidence="1" type="ORF">C8D94_1011103</name>
</gene>
<reference evidence="1 2" key="1">
    <citation type="submission" date="2018-07" db="EMBL/GenBank/DDBJ databases">
        <title>Genomic Encyclopedia of Type Strains, Phase IV (KMG-IV): sequencing the most valuable type-strain genomes for metagenomic binning, comparative biology and taxonomic classification.</title>
        <authorList>
            <person name="Goeker M."/>
        </authorList>
    </citation>
    <scope>NUCLEOTIDE SEQUENCE [LARGE SCALE GENOMIC DNA]</scope>
    <source>
        <strain evidence="1 2">DSM 101478</strain>
    </source>
</reference>
<comment type="caution">
    <text evidence="1">The sequence shown here is derived from an EMBL/GenBank/DDBJ whole genome shotgun (WGS) entry which is preliminary data.</text>
</comment>
<name>A0A370QLL2_9FLAO</name>
<dbReference type="EMBL" id="QRAO01000001">
    <property type="protein sequence ID" value="RDK89222.1"/>
    <property type="molecule type" value="Genomic_DNA"/>
</dbReference>
<evidence type="ECO:0000313" key="1">
    <source>
        <dbReference type="EMBL" id="RDK89222.1"/>
    </source>
</evidence>
<sequence length="49" mass="5816">MPLLVEKKDTQTVSNKKAEKFEFDFNLFVPNEGMRFDEIYDIFEKPKAS</sequence>
<dbReference type="AlphaFoldDB" id="A0A370QLL2"/>
<organism evidence="1 2">
    <name type="scientific">Marinirhabdus gelatinilytica</name>
    <dbReference type="NCBI Taxonomy" id="1703343"/>
    <lineage>
        <taxon>Bacteria</taxon>
        <taxon>Pseudomonadati</taxon>
        <taxon>Bacteroidota</taxon>
        <taxon>Flavobacteriia</taxon>
        <taxon>Flavobacteriales</taxon>
        <taxon>Flavobacteriaceae</taxon>
    </lineage>
</organism>
<accession>A0A370QLL2</accession>